<keyword evidence="1" id="KW-0472">Membrane</keyword>
<keyword evidence="1" id="KW-0812">Transmembrane</keyword>
<evidence type="ECO:0000313" key="2">
    <source>
        <dbReference type="EnsemblMetazoa" id="AFUN007546-PA"/>
    </source>
</evidence>
<proteinExistence type="predicted"/>
<feature type="transmembrane region" description="Helical" evidence="1">
    <location>
        <begin position="77"/>
        <end position="95"/>
    </location>
</feature>
<dbReference type="EnsemblMetazoa" id="AFUN007546-RA">
    <property type="protein sequence ID" value="AFUN007546-PA"/>
    <property type="gene ID" value="AFUN007546"/>
</dbReference>
<accession>A0A182RMS4</accession>
<name>A0A182RMS4_ANOFN</name>
<feature type="transmembrane region" description="Helical" evidence="1">
    <location>
        <begin position="20"/>
        <end position="40"/>
    </location>
</feature>
<reference evidence="2" key="1">
    <citation type="submission" date="2020-05" db="UniProtKB">
        <authorList>
            <consortium name="EnsemblMetazoa"/>
        </authorList>
    </citation>
    <scope>IDENTIFICATION</scope>
    <source>
        <strain evidence="2">FUMOZ</strain>
    </source>
</reference>
<dbReference type="AlphaFoldDB" id="A0A182RMS4"/>
<protein>
    <submittedName>
        <fullName evidence="2">Uncharacterized protein</fullName>
    </submittedName>
</protein>
<evidence type="ECO:0000256" key="1">
    <source>
        <dbReference type="SAM" id="Phobius"/>
    </source>
</evidence>
<dbReference type="VEuPathDB" id="VectorBase:AFUN007546"/>
<feature type="transmembrane region" description="Helical" evidence="1">
    <location>
        <begin position="46"/>
        <end position="65"/>
    </location>
</feature>
<keyword evidence="1" id="KW-1133">Transmembrane helix</keyword>
<sequence>MTIGEMMLVTHQLGSHNTPIVVGVIHLVLVAVVAVVAAAAATATVVVVAVVVVVVVMVTVVVRVVDNRLSGLADNQPPVLLLLLQPMLLLFPMVFRVPLVWRYWLQLPIFLLLRTTIPLRELPRITRIIADMVPFWVHVPGRKMAHLDIIHGPQILTLPPRLPVDSGHHHTERRPPVLAASFLLPTQPARRPV</sequence>
<organism evidence="2">
    <name type="scientific">Anopheles funestus</name>
    <name type="common">African malaria mosquito</name>
    <dbReference type="NCBI Taxonomy" id="62324"/>
    <lineage>
        <taxon>Eukaryota</taxon>
        <taxon>Metazoa</taxon>
        <taxon>Ecdysozoa</taxon>
        <taxon>Arthropoda</taxon>
        <taxon>Hexapoda</taxon>
        <taxon>Insecta</taxon>
        <taxon>Pterygota</taxon>
        <taxon>Neoptera</taxon>
        <taxon>Endopterygota</taxon>
        <taxon>Diptera</taxon>
        <taxon>Nematocera</taxon>
        <taxon>Culicoidea</taxon>
        <taxon>Culicidae</taxon>
        <taxon>Anophelinae</taxon>
        <taxon>Anopheles</taxon>
    </lineage>
</organism>